<feature type="transmembrane region" description="Helical" evidence="8">
    <location>
        <begin position="160"/>
        <end position="186"/>
    </location>
</feature>
<dbReference type="PANTHER" id="PTHR32468:SF0">
    <property type="entry name" value="K(+)_H(+) ANTIPORTER 1"/>
    <property type="match status" value="1"/>
</dbReference>
<comment type="subcellular location">
    <subcellularLocation>
        <location evidence="1">Membrane</location>
        <topology evidence="1">Multi-pass membrane protein</topology>
    </subcellularLocation>
</comment>
<keyword evidence="6" id="KW-0406">Ion transport</keyword>
<feature type="transmembrane region" description="Helical" evidence="8">
    <location>
        <begin position="70"/>
        <end position="88"/>
    </location>
</feature>
<evidence type="ECO:0000256" key="4">
    <source>
        <dbReference type="ARBA" id="ARBA00022692"/>
    </source>
</evidence>
<proteinExistence type="predicted"/>
<gene>
    <name evidence="10" type="ORF">LA521A_22720</name>
</gene>
<protein>
    <submittedName>
        <fullName evidence="10">Cation:proton antiporter</fullName>
    </submittedName>
</protein>
<evidence type="ECO:0000259" key="9">
    <source>
        <dbReference type="Pfam" id="PF00999"/>
    </source>
</evidence>
<feature type="transmembrane region" description="Helical" evidence="8">
    <location>
        <begin position="258"/>
        <end position="280"/>
    </location>
</feature>
<keyword evidence="3" id="KW-0050">Antiport</keyword>
<feature type="domain" description="Cation/H+ exchanger transmembrane" evidence="9">
    <location>
        <begin position="84"/>
        <end position="455"/>
    </location>
</feature>
<dbReference type="InterPro" id="IPR038770">
    <property type="entry name" value="Na+/solute_symporter_sf"/>
</dbReference>
<sequence>MDVPHPQRMQPKFPWRYLLLVVVPLVAAVAMSRHGVQLPLAETLSSAPTAPAPGANAAAHGPLSTPLARFLLQLLVVLCVAKGAGWLLKRFGQPAVIGEMAAGLLLGPLLFGAVAPQVQGWLFAPESLGALGMVSQLGVLMFLFVAGAELDLSSLNGRRGFALLVSHAGIALPFLGGVLLALFLFAEHAPPGVGFAGFALFMGVSLAITAFPVLLRILSDRGITQTQMGRIAIACAALGDASAWCLLAVIVATVQATGWTMAAVSLAGTLLFAVAVLAFARPWITRREIPVEREGRALIGLLLLALLCALVTEALGIHALFGAFLAGIAVSGNARLRHLLVERVEPFAISLLLPLFFAMTGLRLRVDGWQASDLLLGVVVIAVATIGKGVGTWLAARSAGMPNTDAMRLGALMNTRGLMELIVLNLGYEMGLIGDRLFAVLVIMALVTTAMTGPLLDLIERRARR</sequence>
<organism evidence="10 11">
    <name type="scientific">Lysobacter auxotrophicus</name>
    <dbReference type="NCBI Taxonomy" id="2992573"/>
    <lineage>
        <taxon>Bacteria</taxon>
        <taxon>Pseudomonadati</taxon>
        <taxon>Pseudomonadota</taxon>
        <taxon>Gammaproteobacteria</taxon>
        <taxon>Lysobacterales</taxon>
        <taxon>Lysobacteraceae</taxon>
        <taxon>Lysobacter</taxon>
    </lineage>
</organism>
<evidence type="ECO:0000256" key="7">
    <source>
        <dbReference type="ARBA" id="ARBA00023136"/>
    </source>
</evidence>
<feature type="transmembrane region" description="Helical" evidence="8">
    <location>
        <begin position="346"/>
        <end position="362"/>
    </location>
</feature>
<feature type="transmembrane region" description="Helical" evidence="8">
    <location>
        <begin position="95"/>
        <end position="115"/>
    </location>
</feature>
<feature type="transmembrane region" description="Helical" evidence="8">
    <location>
        <begin position="127"/>
        <end position="148"/>
    </location>
</feature>
<keyword evidence="5 8" id="KW-1133">Transmembrane helix</keyword>
<keyword evidence="2" id="KW-0813">Transport</keyword>
<dbReference type="InterPro" id="IPR006153">
    <property type="entry name" value="Cation/H_exchanger_TM"/>
</dbReference>
<keyword evidence="7 8" id="KW-0472">Membrane</keyword>
<evidence type="ECO:0000313" key="11">
    <source>
        <dbReference type="Proteomes" id="UP001317822"/>
    </source>
</evidence>
<dbReference type="EMBL" id="AP027041">
    <property type="protein sequence ID" value="BDU17071.1"/>
    <property type="molecule type" value="Genomic_DNA"/>
</dbReference>
<evidence type="ECO:0000256" key="1">
    <source>
        <dbReference type="ARBA" id="ARBA00004141"/>
    </source>
</evidence>
<feature type="transmembrane region" description="Helical" evidence="8">
    <location>
        <begin position="198"/>
        <end position="219"/>
    </location>
</feature>
<feature type="transmembrane region" description="Helical" evidence="8">
    <location>
        <begin position="437"/>
        <end position="459"/>
    </location>
</feature>
<dbReference type="Pfam" id="PF00999">
    <property type="entry name" value="Na_H_Exchanger"/>
    <property type="match status" value="1"/>
</dbReference>
<feature type="transmembrane region" description="Helical" evidence="8">
    <location>
        <begin position="301"/>
        <end position="326"/>
    </location>
</feature>
<accession>A0ABN6ULB4</accession>
<feature type="transmembrane region" description="Helical" evidence="8">
    <location>
        <begin position="374"/>
        <end position="396"/>
    </location>
</feature>
<dbReference type="Gene3D" id="1.20.1530.20">
    <property type="match status" value="1"/>
</dbReference>
<keyword evidence="4 8" id="KW-0812">Transmembrane</keyword>
<dbReference type="PANTHER" id="PTHR32468">
    <property type="entry name" value="CATION/H + ANTIPORTER"/>
    <property type="match status" value="1"/>
</dbReference>
<evidence type="ECO:0000256" key="6">
    <source>
        <dbReference type="ARBA" id="ARBA00023065"/>
    </source>
</evidence>
<evidence type="ECO:0000313" key="10">
    <source>
        <dbReference type="EMBL" id="BDU17071.1"/>
    </source>
</evidence>
<dbReference type="RefSeq" id="WP_281779036.1">
    <property type="nucleotide sequence ID" value="NZ_AP027041.1"/>
</dbReference>
<feature type="transmembrane region" description="Helical" evidence="8">
    <location>
        <begin position="231"/>
        <end position="252"/>
    </location>
</feature>
<dbReference type="Proteomes" id="UP001317822">
    <property type="component" value="Chromosome"/>
</dbReference>
<evidence type="ECO:0000256" key="3">
    <source>
        <dbReference type="ARBA" id="ARBA00022449"/>
    </source>
</evidence>
<dbReference type="InterPro" id="IPR050794">
    <property type="entry name" value="CPA2_transporter"/>
</dbReference>
<reference evidence="10 11" key="1">
    <citation type="journal article" date="2023" name="Int. J. Syst. Evol. Microbiol.">
        <title>Physiological and genomic analyses of cobalamin (vitamin B12)-auxotrophy of Lysobacter auxotrophicus sp. nov., a methionine-auxotrophic chitinolytic bacterium isolated from chitin-treated soil.</title>
        <authorList>
            <person name="Saito A."/>
            <person name="Dohra H."/>
            <person name="Hamada M."/>
            <person name="Moriuchi R."/>
            <person name="Kotsuchibashi Y."/>
            <person name="Mori K."/>
        </authorList>
    </citation>
    <scope>NUCLEOTIDE SEQUENCE [LARGE SCALE GENOMIC DNA]</scope>
    <source>
        <strain evidence="10 11">5-21a</strain>
    </source>
</reference>
<evidence type="ECO:0000256" key="8">
    <source>
        <dbReference type="SAM" id="Phobius"/>
    </source>
</evidence>
<evidence type="ECO:0000256" key="2">
    <source>
        <dbReference type="ARBA" id="ARBA00022448"/>
    </source>
</evidence>
<name>A0ABN6ULB4_9GAMM</name>
<evidence type="ECO:0000256" key="5">
    <source>
        <dbReference type="ARBA" id="ARBA00022989"/>
    </source>
</evidence>
<keyword evidence="11" id="KW-1185">Reference proteome</keyword>